<feature type="region of interest" description="Disordered" evidence="8">
    <location>
        <begin position="1"/>
        <end position="103"/>
    </location>
</feature>
<evidence type="ECO:0000256" key="1">
    <source>
        <dbReference type="ARBA" id="ARBA00004651"/>
    </source>
</evidence>
<evidence type="ECO:0000256" key="9">
    <source>
        <dbReference type="SAM" id="Phobius"/>
    </source>
</evidence>
<name>A0A0C3BH97_SERVB</name>
<organism evidence="11 12">
    <name type="scientific">Serendipita vermifera MAFF 305830</name>
    <dbReference type="NCBI Taxonomy" id="933852"/>
    <lineage>
        <taxon>Eukaryota</taxon>
        <taxon>Fungi</taxon>
        <taxon>Dikarya</taxon>
        <taxon>Basidiomycota</taxon>
        <taxon>Agaricomycotina</taxon>
        <taxon>Agaricomycetes</taxon>
        <taxon>Sebacinales</taxon>
        <taxon>Serendipitaceae</taxon>
        <taxon>Serendipita</taxon>
    </lineage>
</organism>
<keyword evidence="2" id="KW-0813">Transport</keyword>
<dbReference type="FunFam" id="1.20.1250.20:FF:000011">
    <property type="entry name" value="MFS multidrug transporter, putative"/>
    <property type="match status" value="1"/>
</dbReference>
<feature type="transmembrane region" description="Helical" evidence="9">
    <location>
        <begin position="496"/>
        <end position="518"/>
    </location>
</feature>
<protein>
    <recommendedName>
        <fullName evidence="10">Major facilitator superfamily (MFS) profile domain-containing protein</fullName>
    </recommendedName>
</protein>
<evidence type="ECO:0000313" key="12">
    <source>
        <dbReference type="Proteomes" id="UP000054097"/>
    </source>
</evidence>
<dbReference type="STRING" id="933852.A0A0C3BH97"/>
<comment type="similarity">
    <text evidence="7">Belongs to the major facilitator superfamily. DHA1 family. Polyamines/proton antiporter (TC 2.A.1.2.16) subfamily.</text>
</comment>
<dbReference type="PROSITE" id="PS50850">
    <property type="entry name" value="MFS"/>
    <property type="match status" value="1"/>
</dbReference>
<proteinExistence type="inferred from homology"/>
<feature type="transmembrane region" description="Helical" evidence="9">
    <location>
        <begin position="279"/>
        <end position="299"/>
    </location>
</feature>
<dbReference type="Proteomes" id="UP000054097">
    <property type="component" value="Unassembled WGS sequence"/>
</dbReference>
<evidence type="ECO:0000256" key="5">
    <source>
        <dbReference type="ARBA" id="ARBA00022989"/>
    </source>
</evidence>
<feature type="transmembrane region" description="Helical" evidence="9">
    <location>
        <begin position="530"/>
        <end position="552"/>
    </location>
</feature>
<reference evidence="11 12" key="1">
    <citation type="submission" date="2014-04" db="EMBL/GenBank/DDBJ databases">
        <authorList>
            <consortium name="DOE Joint Genome Institute"/>
            <person name="Kuo A."/>
            <person name="Zuccaro A."/>
            <person name="Kohler A."/>
            <person name="Nagy L.G."/>
            <person name="Floudas D."/>
            <person name="Copeland A."/>
            <person name="Barry K.W."/>
            <person name="Cichocki N."/>
            <person name="Veneault-Fourrey C."/>
            <person name="LaButti K."/>
            <person name="Lindquist E.A."/>
            <person name="Lipzen A."/>
            <person name="Lundell T."/>
            <person name="Morin E."/>
            <person name="Murat C."/>
            <person name="Sun H."/>
            <person name="Tunlid A."/>
            <person name="Henrissat B."/>
            <person name="Grigoriev I.V."/>
            <person name="Hibbett D.S."/>
            <person name="Martin F."/>
            <person name="Nordberg H.P."/>
            <person name="Cantor M.N."/>
            <person name="Hua S.X."/>
        </authorList>
    </citation>
    <scope>NUCLEOTIDE SEQUENCE [LARGE SCALE GENOMIC DNA]</scope>
    <source>
        <strain evidence="11 12">MAFF 305830</strain>
    </source>
</reference>
<reference evidence="12" key="2">
    <citation type="submission" date="2015-01" db="EMBL/GenBank/DDBJ databases">
        <title>Evolutionary Origins and Diversification of the Mycorrhizal Mutualists.</title>
        <authorList>
            <consortium name="DOE Joint Genome Institute"/>
            <consortium name="Mycorrhizal Genomics Consortium"/>
            <person name="Kohler A."/>
            <person name="Kuo A."/>
            <person name="Nagy L.G."/>
            <person name="Floudas D."/>
            <person name="Copeland A."/>
            <person name="Barry K.W."/>
            <person name="Cichocki N."/>
            <person name="Veneault-Fourrey C."/>
            <person name="LaButti K."/>
            <person name="Lindquist E.A."/>
            <person name="Lipzen A."/>
            <person name="Lundell T."/>
            <person name="Morin E."/>
            <person name="Murat C."/>
            <person name="Riley R."/>
            <person name="Ohm R."/>
            <person name="Sun H."/>
            <person name="Tunlid A."/>
            <person name="Henrissat B."/>
            <person name="Grigoriev I.V."/>
            <person name="Hibbett D.S."/>
            <person name="Martin F."/>
        </authorList>
    </citation>
    <scope>NUCLEOTIDE SEQUENCE [LARGE SCALE GENOMIC DNA]</scope>
    <source>
        <strain evidence="12">MAFF 305830</strain>
    </source>
</reference>
<accession>A0A0C3BH97</accession>
<keyword evidence="4 9" id="KW-0812">Transmembrane</keyword>
<keyword evidence="5 9" id="KW-1133">Transmembrane helix</keyword>
<dbReference type="EMBL" id="KN824283">
    <property type="protein sequence ID" value="KIM30841.1"/>
    <property type="molecule type" value="Genomic_DNA"/>
</dbReference>
<keyword evidence="3" id="KW-1003">Cell membrane</keyword>
<feature type="transmembrane region" description="Helical" evidence="9">
    <location>
        <begin position="435"/>
        <end position="456"/>
    </location>
</feature>
<dbReference type="InterPro" id="IPR036259">
    <property type="entry name" value="MFS_trans_sf"/>
</dbReference>
<feature type="transmembrane region" description="Helical" evidence="9">
    <location>
        <begin position="350"/>
        <end position="383"/>
    </location>
</feature>
<feature type="transmembrane region" description="Helical" evidence="9">
    <location>
        <begin position="190"/>
        <end position="221"/>
    </location>
</feature>
<feature type="transmembrane region" description="Helical" evidence="9">
    <location>
        <begin position="122"/>
        <end position="145"/>
    </location>
</feature>
<dbReference type="HOGENOM" id="CLU_008455_11_6_1"/>
<dbReference type="Gene3D" id="1.20.1250.20">
    <property type="entry name" value="MFS general substrate transporter like domains"/>
    <property type="match status" value="1"/>
</dbReference>
<evidence type="ECO:0000259" key="10">
    <source>
        <dbReference type="PROSITE" id="PS50850"/>
    </source>
</evidence>
<feature type="domain" description="Major facilitator superfamily (MFS) profile" evidence="10">
    <location>
        <begin position="124"/>
        <end position="557"/>
    </location>
</feature>
<feature type="compositionally biased region" description="Polar residues" evidence="8">
    <location>
        <begin position="25"/>
        <end position="34"/>
    </location>
</feature>
<gene>
    <name evidence="11" type="ORF">M408DRAFT_271319</name>
</gene>
<evidence type="ECO:0000256" key="3">
    <source>
        <dbReference type="ARBA" id="ARBA00022475"/>
    </source>
</evidence>
<dbReference type="OrthoDB" id="3357846at2759"/>
<evidence type="ECO:0000256" key="8">
    <source>
        <dbReference type="SAM" id="MobiDB-lite"/>
    </source>
</evidence>
<dbReference type="PANTHER" id="PTHR23502">
    <property type="entry name" value="MAJOR FACILITATOR SUPERFAMILY"/>
    <property type="match status" value="1"/>
</dbReference>
<feature type="transmembrane region" description="Helical" evidence="9">
    <location>
        <begin position="395"/>
        <end position="414"/>
    </location>
</feature>
<evidence type="ECO:0000256" key="2">
    <source>
        <dbReference type="ARBA" id="ARBA00022448"/>
    </source>
</evidence>
<evidence type="ECO:0000313" key="11">
    <source>
        <dbReference type="EMBL" id="KIM30841.1"/>
    </source>
</evidence>
<dbReference type="CDD" id="cd17323">
    <property type="entry name" value="MFS_Tpo1_MDR_like"/>
    <property type="match status" value="1"/>
</dbReference>
<keyword evidence="12" id="KW-1185">Reference proteome</keyword>
<sequence>MASSSPRRIIGDDERLGADAVHPSQVPSSRSDGVSNDVPASRDVKKSSKSLETVRPQSEKSGHGPTDSSALDQTRRHNTNDEEDVLGSDRYPGEGTRENPFVVDWDKEDHENPYNWPKRRRWLLTAQIALGTLCVTFGSSSYAGALTRARRELDMTVVISILPISLYVVGFGVGPLIFAPLSEIYGRRIIFLLSFTTFFLFQIPCALAPNATVLIVFRFLAGVCGASPLANGGGTIADIWPATERGIATSLYSSGPWFGPIVGPLVGGFLIESGLGWRWVFWIMCIVTGALSILGLLFMPETYAPVLLRRRAAQLNKESGGTLYFISRYDVGKNETALQKLSINMRRPFVFLFTEPIVTLLSIYVALLYGALYATFIAFPIVFQGGRGWTPGMGGLAFLGIGLGVVLGNSMAGWNNALYIRIANAQPGGKASPEVRLIPGMIGGVLVPIGLFWFAWTSDPSFHYLIPIAAGVPFGMGMLLVFSAVVAYLMDTYQTYTASAIGASVVLRSLLGAFFPLFTAGLFKKIGNQWGASLFAFLAMLCMPLPFLFYYFGQRVRMNSKVARQFAIARMQEVQALQSQQAPPRGSANV</sequence>
<keyword evidence="6 9" id="KW-0472">Membrane</keyword>
<dbReference type="PANTHER" id="PTHR23502:SF186">
    <property type="entry name" value="MAJOR FACILITATOR SUPERFAMILY (MFS) PROFILE DOMAIN-CONTAINING PROTEIN"/>
    <property type="match status" value="1"/>
</dbReference>
<evidence type="ECO:0000256" key="6">
    <source>
        <dbReference type="ARBA" id="ARBA00023136"/>
    </source>
</evidence>
<dbReference type="InterPro" id="IPR020846">
    <property type="entry name" value="MFS_dom"/>
</dbReference>
<dbReference type="GO" id="GO:0005886">
    <property type="term" value="C:plasma membrane"/>
    <property type="evidence" value="ECO:0007669"/>
    <property type="project" value="UniProtKB-SubCell"/>
</dbReference>
<dbReference type="AlphaFoldDB" id="A0A0C3BH97"/>
<comment type="subcellular location">
    <subcellularLocation>
        <location evidence="1">Cell membrane</location>
        <topology evidence="1">Multi-pass membrane protein</topology>
    </subcellularLocation>
</comment>
<dbReference type="Pfam" id="PF07690">
    <property type="entry name" value="MFS_1"/>
    <property type="match status" value="1"/>
</dbReference>
<dbReference type="SUPFAM" id="SSF103473">
    <property type="entry name" value="MFS general substrate transporter"/>
    <property type="match status" value="1"/>
</dbReference>
<evidence type="ECO:0000256" key="7">
    <source>
        <dbReference type="ARBA" id="ARBA00038459"/>
    </source>
</evidence>
<dbReference type="GO" id="GO:0022857">
    <property type="term" value="F:transmembrane transporter activity"/>
    <property type="evidence" value="ECO:0007669"/>
    <property type="project" value="InterPro"/>
</dbReference>
<feature type="transmembrane region" description="Helical" evidence="9">
    <location>
        <begin position="157"/>
        <end position="178"/>
    </location>
</feature>
<dbReference type="InterPro" id="IPR011701">
    <property type="entry name" value="MFS"/>
</dbReference>
<feature type="transmembrane region" description="Helical" evidence="9">
    <location>
        <begin position="462"/>
        <end position="489"/>
    </location>
</feature>
<evidence type="ECO:0000256" key="4">
    <source>
        <dbReference type="ARBA" id="ARBA00022692"/>
    </source>
</evidence>